<keyword evidence="4" id="KW-0732">Signal</keyword>
<evidence type="ECO:0000256" key="3">
    <source>
        <dbReference type="ARBA" id="ARBA00022448"/>
    </source>
</evidence>
<dbReference type="EMBL" id="RQHW01000008">
    <property type="protein sequence ID" value="TGN20728.1"/>
    <property type="molecule type" value="Genomic_DNA"/>
</dbReference>
<evidence type="ECO:0000256" key="2">
    <source>
        <dbReference type="ARBA" id="ARBA00005695"/>
    </source>
</evidence>
<feature type="domain" description="Solute-binding protein family 5" evidence="5">
    <location>
        <begin position="66"/>
        <end position="413"/>
    </location>
</feature>
<comment type="similarity">
    <text evidence="2">Belongs to the bacterial solute-binding protein 5 family.</text>
</comment>
<dbReference type="GO" id="GO:1904680">
    <property type="term" value="F:peptide transmembrane transporter activity"/>
    <property type="evidence" value="ECO:0007669"/>
    <property type="project" value="TreeGrafter"/>
</dbReference>
<evidence type="ECO:0000313" key="7">
    <source>
        <dbReference type="Proteomes" id="UP000298058"/>
    </source>
</evidence>
<dbReference type="RefSeq" id="WP_135758943.1">
    <property type="nucleotide sequence ID" value="NZ_RQHW01000008.1"/>
</dbReference>
<evidence type="ECO:0000256" key="1">
    <source>
        <dbReference type="ARBA" id="ARBA00004196"/>
    </source>
</evidence>
<dbReference type="Gene3D" id="3.10.105.10">
    <property type="entry name" value="Dipeptide-binding Protein, Domain 3"/>
    <property type="match status" value="1"/>
</dbReference>
<dbReference type="AlphaFoldDB" id="A0A4R9M838"/>
<dbReference type="InterPro" id="IPR030678">
    <property type="entry name" value="Peptide/Ni-bd"/>
</dbReference>
<evidence type="ECO:0000259" key="5">
    <source>
        <dbReference type="Pfam" id="PF00496"/>
    </source>
</evidence>
<dbReference type="GO" id="GO:0043190">
    <property type="term" value="C:ATP-binding cassette (ABC) transporter complex"/>
    <property type="evidence" value="ECO:0007669"/>
    <property type="project" value="InterPro"/>
</dbReference>
<dbReference type="Gene3D" id="3.90.76.10">
    <property type="entry name" value="Dipeptide-binding Protein, Domain 1"/>
    <property type="match status" value="1"/>
</dbReference>
<dbReference type="Pfam" id="PF00496">
    <property type="entry name" value="SBP_bac_5"/>
    <property type="match status" value="1"/>
</dbReference>
<dbReference type="InterPro" id="IPR000914">
    <property type="entry name" value="SBP_5_dom"/>
</dbReference>
<proteinExistence type="inferred from homology"/>
<protein>
    <submittedName>
        <fullName evidence="6">ABC transporter substrate-binding protein</fullName>
    </submittedName>
</protein>
<comment type="caution">
    <text evidence="6">The sequence shown here is derived from an EMBL/GenBank/DDBJ whole genome shotgun (WGS) entry which is preliminary data.</text>
</comment>
<dbReference type="GO" id="GO:0030288">
    <property type="term" value="C:outer membrane-bounded periplasmic space"/>
    <property type="evidence" value="ECO:0007669"/>
    <property type="project" value="UniProtKB-ARBA"/>
</dbReference>
<evidence type="ECO:0000256" key="4">
    <source>
        <dbReference type="ARBA" id="ARBA00022729"/>
    </source>
</evidence>
<dbReference type="SUPFAM" id="SSF53850">
    <property type="entry name" value="Periplasmic binding protein-like II"/>
    <property type="match status" value="1"/>
</dbReference>
<dbReference type="PIRSF" id="PIRSF002741">
    <property type="entry name" value="MppA"/>
    <property type="match status" value="1"/>
</dbReference>
<keyword evidence="7" id="KW-1185">Reference proteome</keyword>
<dbReference type="OrthoDB" id="9772924at2"/>
<keyword evidence="3" id="KW-0813">Transport</keyword>
<reference evidence="6" key="1">
    <citation type="journal article" date="2019" name="PLoS Negl. Trop. Dis.">
        <title>Revisiting the worldwide diversity of Leptospira species in the environment.</title>
        <authorList>
            <person name="Vincent A.T."/>
            <person name="Schiettekatte O."/>
            <person name="Bourhy P."/>
            <person name="Veyrier F.J."/>
            <person name="Picardeau M."/>
        </authorList>
    </citation>
    <scope>NUCLEOTIDE SEQUENCE [LARGE SCALE GENOMIC DNA]</scope>
    <source>
        <strain evidence="6">201300427</strain>
    </source>
</reference>
<gene>
    <name evidence="6" type="ORF">EHS15_02400</name>
</gene>
<dbReference type="PANTHER" id="PTHR30290:SF10">
    <property type="entry name" value="PERIPLASMIC OLIGOPEPTIDE-BINDING PROTEIN-RELATED"/>
    <property type="match status" value="1"/>
</dbReference>
<dbReference type="CDD" id="cd00995">
    <property type="entry name" value="PBP2_NikA_DppA_OppA_like"/>
    <property type="match status" value="1"/>
</dbReference>
<dbReference type="InterPro" id="IPR039424">
    <property type="entry name" value="SBP_5"/>
</dbReference>
<evidence type="ECO:0000313" key="6">
    <source>
        <dbReference type="EMBL" id="TGN20728.1"/>
    </source>
</evidence>
<dbReference type="GO" id="GO:0015833">
    <property type="term" value="P:peptide transport"/>
    <property type="evidence" value="ECO:0007669"/>
    <property type="project" value="TreeGrafter"/>
</dbReference>
<organism evidence="6 7">
    <name type="scientific">Leptospira idonii</name>
    <dbReference type="NCBI Taxonomy" id="1193500"/>
    <lineage>
        <taxon>Bacteria</taxon>
        <taxon>Pseudomonadati</taxon>
        <taxon>Spirochaetota</taxon>
        <taxon>Spirochaetia</taxon>
        <taxon>Leptospirales</taxon>
        <taxon>Leptospiraceae</taxon>
        <taxon>Leptospira</taxon>
    </lineage>
</organism>
<dbReference type="Proteomes" id="UP000298058">
    <property type="component" value="Unassembled WGS sequence"/>
</dbReference>
<sequence>MRTFSLVFLLLSLTFCQKTKQDAEISIAFPTDPPSLDPLFATDLVSGKLSKFLYAGLFRIQDSRPIENLASSSVWKKEKDGIVWEIRLRKTQNGPSAEDVLFSLNRLLQGNSPRKGDYHFLKKISLSSEPNSIILSLDENTSEEEAKEKLALPFASILSKKKFTETGEFHSFGAYRVDFWKKNEFIDLSLKEPNPSLPGTIRIRILPQSSTSLFLYRKGELDAFKLTDFLLSLPEAKQENTLVKKGRSIQYVAINQTNPCFDKNFRYAINYSINRQEIISKLLEDKADLSFGPVPLPFFETAFPKTKVPAASYPYDPKKAMEYLKQSKCYPKILDTTLEFRMRGDDENQTKGRAILQALKNIGLKANLKGMEKAPLYKENGEGKGDLTLLTWYADYESVWNFLDPLFHSEKKGNGGNRSFYENEEVLKILKDRSRRDETTAWKVLEKVEKDAPWIFLWSIQENYMISEKFIRYESLSDYL</sequence>
<comment type="subcellular location">
    <subcellularLocation>
        <location evidence="1">Cell envelope</location>
    </subcellularLocation>
</comment>
<name>A0A4R9M838_9LEPT</name>
<dbReference type="Gene3D" id="3.40.190.10">
    <property type="entry name" value="Periplasmic binding protein-like II"/>
    <property type="match status" value="1"/>
</dbReference>
<accession>A0A4R9M838</accession>
<dbReference type="PANTHER" id="PTHR30290">
    <property type="entry name" value="PERIPLASMIC BINDING COMPONENT OF ABC TRANSPORTER"/>
    <property type="match status" value="1"/>
</dbReference>